<keyword evidence="3" id="KW-0347">Helicase</keyword>
<dbReference type="GO" id="GO:0016787">
    <property type="term" value="F:hydrolase activity"/>
    <property type="evidence" value="ECO:0007669"/>
    <property type="project" value="UniProtKB-KW"/>
</dbReference>
<keyword evidence="4" id="KW-0067">ATP-binding</keyword>
<sequence length="213" mass="22977">MNEEITELVNAATYHGRLTCGSEKVANQRLELPRGVPQGTPGWIRHALIGPSVVFLNVPSGKETAVAATKGIHGGLINNVQVEMVKQLAASMVLAGVQGEDIGVITPYRAQLARIRAALDAAAAGEIECCTIDQYQGRDKTVIVVSLVRCNSQGQTGDLLRDWKRINVAMTRARCKLILIGCAETLRHSLLWATALNTIEGRGWKVTVDPKLS</sequence>
<gene>
    <name evidence="6" type="ORF">BCR44DRAFT_116160</name>
</gene>
<proteinExistence type="predicted"/>
<evidence type="ECO:0000256" key="2">
    <source>
        <dbReference type="ARBA" id="ARBA00022801"/>
    </source>
</evidence>
<dbReference type="Proteomes" id="UP000193411">
    <property type="component" value="Unassembled WGS sequence"/>
</dbReference>
<dbReference type="InterPro" id="IPR027417">
    <property type="entry name" value="P-loop_NTPase"/>
</dbReference>
<organism evidence="6 7">
    <name type="scientific">Catenaria anguillulae PL171</name>
    <dbReference type="NCBI Taxonomy" id="765915"/>
    <lineage>
        <taxon>Eukaryota</taxon>
        <taxon>Fungi</taxon>
        <taxon>Fungi incertae sedis</taxon>
        <taxon>Blastocladiomycota</taxon>
        <taxon>Blastocladiomycetes</taxon>
        <taxon>Blastocladiales</taxon>
        <taxon>Catenariaceae</taxon>
        <taxon>Catenaria</taxon>
    </lineage>
</organism>
<accession>A0A1Y2HN76</accession>
<dbReference type="InterPro" id="IPR047187">
    <property type="entry name" value="SF1_C_Upf1"/>
</dbReference>
<dbReference type="InterPro" id="IPR041679">
    <property type="entry name" value="DNA2/NAM7-like_C"/>
</dbReference>
<dbReference type="SUPFAM" id="SSF52540">
    <property type="entry name" value="P-loop containing nucleoside triphosphate hydrolases"/>
    <property type="match status" value="1"/>
</dbReference>
<dbReference type="EMBL" id="MCFL01000019">
    <property type="protein sequence ID" value="ORZ36035.1"/>
    <property type="molecule type" value="Genomic_DNA"/>
</dbReference>
<evidence type="ECO:0000256" key="4">
    <source>
        <dbReference type="ARBA" id="ARBA00022840"/>
    </source>
</evidence>
<feature type="domain" description="DNA2/NAM7 helicase-like C-terminal" evidence="5">
    <location>
        <begin position="1"/>
        <end position="183"/>
    </location>
</feature>
<keyword evidence="2" id="KW-0378">Hydrolase</keyword>
<name>A0A1Y2HN76_9FUNG</name>
<reference evidence="6 7" key="1">
    <citation type="submission" date="2016-07" db="EMBL/GenBank/DDBJ databases">
        <title>Pervasive Adenine N6-methylation of Active Genes in Fungi.</title>
        <authorList>
            <consortium name="DOE Joint Genome Institute"/>
            <person name="Mondo S.J."/>
            <person name="Dannebaum R.O."/>
            <person name="Kuo R.C."/>
            <person name="Labutti K."/>
            <person name="Haridas S."/>
            <person name="Kuo A."/>
            <person name="Salamov A."/>
            <person name="Ahrendt S.R."/>
            <person name="Lipzen A."/>
            <person name="Sullivan W."/>
            <person name="Andreopoulos W.B."/>
            <person name="Clum A."/>
            <person name="Lindquist E."/>
            <person name="Daum C."/>
            <person name="Ramamoorthy G.K."/>
            <person name="Gryganskyi A."/>
            <person name="Culley D."/>
            <person name="Magnuson J.K."/>
            <person name="James T.Y."/>
            <person name="O'Malley M.A."/>
            <person name="Stajich J.E."/>
            <person name="Spatafora J.W."/>
            <person name="Visel A."/>
            <person name="Grigoriev I.V."/>
        </authorList>
    </citation>
    <scope>NUCLEOTIDE SEQUENCE [LARGE SCALE GENOMIC DNA]</scope>
    <source>
        <strain evidence="6 7">PL171</strain>
    </source>
</reference>
<keyword evidence="7" id="KW-1185">Reference proteome</keyword>
<evidence type="ECO:0000313" key="7">
    <source>
        <dbReference type="Proteomes" id="UP000193411"/>
    </source>
</evidence>
<dbReference type="PANTHER" id="PTHR43788:SF8">
    <property type="entry name" value="DNA-BINDING PROTEIN SMUBP-2"/>
    <property type="match status" value="1"/>
</dbReference>
<dbReference type="Gene3D" id="3.40.50.300">
    <property type="entry name" value="P-loop containing nucleotide triphosphate hydrolases"/>
    <property type="match status" value="1"/>
</dbReference>
<dbReference type="STRING" id="765915.A0A1Y2HN76"/>
<evidence type="ECO:0000256" key="3">
    <source>
        <dbReference type="ARBA" id="ARBA00022806"/>
    </source>
</evidence>
<evidence type="ECO:0000313" key="6">
    <source>
        <dbReference type="EMBL" id="ORZ36035.1"/>
    </source>
</evidence>
<keyword evidence="1" id="KW-0547">Nucleotide-binding</keyword>
<dbReference type="OrthoDB" id="6513042at2759"/>
<dbReference type="InterPro" id="IPR050534">
    <property type="entry name" value="Coronavir_polyprotein_1ab"/>
</dbReference>
<evidence type="ECO:0000259" key="5">
    <source>
        <dbReference type="Pfam" id="PF13087"/>
    </source>
</evidence>
<dbReference type="GO" id="GO:0043139">
    <property type="term" value="F:5'-3' DNA helicase activity"/>
    <property type="evidence" value="ECO:0007669"/>
    <property type="project" value="TreeGrafter"/>
</dbReference>
<evidence type="ECO:0000256" key="1">
    <source>
        <dbReference type="ARBA" id="ARBA00022741"/>
    </source>
</evidence>
<dbReference type="CDD" id="cd18808">
    <property type="entry name" value="SF1_C_Upf1"/>
    <property type="match status" value="1"/>
</dbReference>
<protein>
    <submittedName>
        <fullName evidence="6">AAA domain-domain-containing protein</fullName>
    </submittedName>
</protein>
<dbReference type="Pfam" id="PF13087">
    <property type="entry name" value="AAA_12"/>
    <property type="match status" value="1"/>
</dbReference>
<dbReference type="AlphaFoldDB" id="A0A1Y2HN76"/>
<dbReference type="PANTHER" id="PTHR43788">
    <property type="entry name" value="DNA2/NAM7 HELICASE FAMILY MEMBER"/>
    <property type="match status" value="1"/>
</dbReference>
<dbReference type="GO" id="GO:0005524">
    <property type="term" value="F:ATP binding"/>
    <property type="evidence" value="ECO:0007669"/>
    <property type="project" value="UniProtKB-KW"/>
</dbReference>
<comment type="caution">
    <text evidence="6">The sequence shown here is derived from an EMBL/GenBank/DDBJ whole genome shotgun (WGS) entry which is preliminary data.</text>
</comment>